<gene>
    <name evidence="1" type="ORF">AN640_08485</name>
</gene>
<comment type="caution">
    <text evidence="1">The sequence shown here is derived from an EMBL/GenBank/DDBJ whole genome shotgun (WGS) entry which is preliminary data.</text>
</comment>
<organism evidence="1 2">
    <name type="scientific">Candidatus Epulonipiscium fishelsonii</name>
    <dbReference type="NCBI Taxonomy" id="77094"/>
    <lineage>
        <taxon>Bacteria</taxon>
        <taxon>Bacillati</taxon>
        <taxon>Bacillota</taxon>
        <taxon>Clostridia</taxon>
        <taxon>Lachnospirales</taxon>
        <taxon>Lachnospiraceae</taxon>
        <taxon>Candidatus Epulonipiscium</taxon>
    </lineage>
</organism>
<accession>A0ACC8XD81</accession>
<protein>
    <submittedName>
        <fullName evidence="1">Stage II sporulation protein R</fullName>
    </submittedName>
</protein>
<evidence type="ECO:0000313" key="1">
    <source>
        <dbReference type="EMBL" id="ONI40682.1"/>
    </source>
</evidence>
<keyword evidence="2" id="KW-1185">Reference proteome</keyword>
<dbReference type="EMBL" id="LJHD01000233">
    <property type="protein sequence ID" value="ONI40682.1"/>
    <property type="molecule type" value="Genomic_DNA"/>
</dbReference>
<dbReference type="Proteomes" id="UP000188637">
    <property type="component" value="Unassembled WGS sequence"/>
</dbReference>
<name>A0ACC8XD81_9FIRM</name>
<reference evidence="1" key="1">
    <citation type="submission" date="2016-08" db="EMBL/GenBank/DDBJ databases">
        <authorList>
            <person name="Ngugi D.K."/>
            <person name="Miyake S."/>
            <person name="Stingl U."/>
        </authorList>
    </citation>
    <scope>NUCLEOTIDE SEQUENCE</scope>
    <source>
        <strain evidence="1">SCG-D08WGA-EpuloA1</strain>
    </source>
</reference>
<sequence length="205" mass="23723">MRIIHNLLNLAVIAILLNLSLVVGTNSFAKKTSEILRKDVLRFHVLANSNTSQDQLLKETVRDAVLAFMEPKLRQATSIEESRELISQNFKNIEQISKRVINNWGKDYKVHIEIAETKFPTKSYGDIVFPAGTYEACRILIGEAEGENWWCVMYPPLCYVDAATGFESLEGKELLHTLNEEQYKIISYQVEHPYQIRFKLLQWFK</sequence>
<evidence type="ECO:0000313" key="2">
    <source>
        <dbReference type="Proteomes" id="UP000188637"/>
    </source>
</evidence>
<proteinExistence type="predicted"/>